<evidence type="ECO:0000313" key="1">
    <source>
        <dbReference type="EMBL" id="KPV42885.1"/>
    </source>
</evidence>
<evidence type="ECO:0008006" key="3">
    <source>
        <dbReference type="Google" id="ProtNLM"/>
    </source>
</evidence>
<dbReference type="GO" id="GO:0010411">
    <property type="term" value="P:xyloglucan metabolic process"/>
    <property type="evidence" value="ECO:0007669"/>
    <property type="project" value="TreeGrafter"/>
</dbReference>
<dbReference type="InterPro" id="IPR052025">
    <property type="entry name" value="Xyloglucanase_GH74"/>
</dbReference>
<dbReference type="PANTHER" id="PTHR43739">
    <property type="entry name" value="XYLOGLUCANASE (EUROFUNG)"/>
    <property type="match status" value="1"/>
</dbReference>
<dbReference type="Proteomes" id="UP000050482">
    <property type="component" value="Unassembled WGS sequence"/>
</dbReference>
<dbReference type="Gene3D" id="2.130.10.10">
    <property type="entry name" value="YVTN repeat-like/Quinoprotein amine dehydrogenase"/>
    <property type="match status" value="1"/>
</dbReference>
<gene>
    <name evidence="1" type="ORF">AN477_15230</name>
</gene>
<sequence length="357" mass="39934">MPAVYLLVGTAKGLFRYHSDDRKNWRALGPVLLGDAVYTSAYNPVTDTVYAGVNSEFYGPSVRRSKDWGENWDTGGSGLEYGPDDEERVTRVWSIRPVGESLVYAGVEASGLFRSMDGGDTWTEVQALREHPTHATWEPGYGGKCLHTIAPDPFEPDRLFIACSAGGIYRTDDGGDHWRPINQGIRAEFMPEDQQYPESGQCVHKFWLSPSQQGRIWLQNHGGVYRSDDAGDSWEYVGEGLPSDFGFPIVGHPADADRAYVLPVERWPRWAPEHQLAVYRTSDAGRQWERLNNGLPESFSGILRDAFTTDHHESLGLYFGTTSGSVYHSFDEGASWHLIAEHLPRIYSVVAAEEEES</sequence>
<dbReference type="InterPro" id="IPR015943">
    <property type="entry name" value="WD40/YVTN_repeat-like_dom_sf"/>
</dbReference>
<reference evidence="1 2" key="1">
    <citation type="submission" date="2015-09" db="EMBL/GenBank/DDBJ databases">
        <title>Draft genome sequence of Alicyclobacillus ferrooxydans DSM 22381.</title>
        <authorList>
            <person name="Hemp J."/>
        </authorList>
    </citation>
    <scope>NUCLEOTIDE SEQUENCE [LARGE SCALE GENOMIC DNA]</scope>
    <source>
        <strain evidence="1 2">TC-34</strain>
    </source>
</reference>
<dbReference type="EMBL" id="LJCO01000068">
    <property type="protein sequence ID" value="KPV42885.1"/>
    <property type="molecule type" value="Genomic_DNA"/>
</dbReference>
<keyword evidence="2" id="KW-1185">Reference proteome</keyword>
<proteinExistence type="predicted"/>
<dbReference type="PATRIC" id="fig|471514.4.peg.3341"/>
<dbReference type="AlphaFoldDB" id="A0A0N8PNZ3"/>
<protein>
    <recommendedName>
        <fullName evidence="3">Glycosyl hydrolase</fullName>
    </recommendedName>
</protein>
<dbReference type="CDD" id="cd15482">
    <property type="entry name" value="Sialidase_non-viral"/>
    <property type="match status" value="1"/>
</dbReference>
<evidence type="ECO:0000313" key="2">
    <source>
        <dbReference type="Proteomes" id="UP000050482"/>
    </source>
</evidence>
<dbReference type="SUPFAM" id="SSF110296">
    <property type="entry name" value="Oligoxyloglucan reducing end-specific cellobiohydrolase"/>
    <property type="match status" value="1"/>
</dbReference>
<dbReference type="STRING" id="471514.AN477_15230"/>
<organism evidence="1 2">
    <name type="scientific">Alicyclobacillus ferrooxydans</name>
    <dbReference type="NCBI Taxonomy" id="471514"/>
    <lineage>
        <taxon>Bacteria</taxon>
        <taxon>Bacillati</taxon>
        <taxon>Bacillota</taxon>
        <taxon>Bacilli</taxon>
        <taxon>Bacillales</taxon>
        <taxon>Alicyclobacillaceae</taxon>
        <taxon>Alicyclobacillus</taxon>
    </lineage>
</organism>
<dbReference type="PANTHER" id="PTHR43739:SF5">
    <property type="entry name" value="EXO-ALPHA-SIALIDASE"/>
    <property type="match status" value="1"/>
</dbReference>
<comment type="caution">
    <text evidence="1">The sequence shown here is derived from an EMBL/GenBank/DDBJ whole genome shotgun (WGS) entry which is preliminary data.</text>
</comment>
<accession>A0A0N8PNZ3</accession>
<name>A0A0N8PNZ3_9BACL</name>